<dbReference type="PANTHER" id="PTHR47894">
    <property type="entry name" value="HTH-TYPE TRANSCRIPTIONAL REGULATOR GADX"/>
    <property type="match status" value="1"/>
</dbReference>
<keyword evidence="6" id="KW-1185">Reference proteome</keyword>
<evidence type="ECO:0000313" key="6">
    <source>
        <dbReference type="Proteomes" id="UP000188357"/>
    </source>
</evidence>
<dbReference type="EMBL" id="FUGE01000208">
    <property type="protein sequence ID" value="SJM72824.1"/>
    <property type="molecule type" value="Genomic_DNA"/>
</dbReference>
<dbReference type="Proteomes" id="UP000188357">
    <property type="component" value="Unassembled WGS sequence"/>
</dbReference>
<keyword evidence="1" id="KW-0805">Transcription regulation</keyword>
<name>A0A1R4GXF6_9GAMM</name>
<feature type="domain" description="HTH araC/xylS-type" evidence="4">
    <location>
        <begin position="254"/>
        <end position="352"/>
    </location>
</feature>
<dbReference type="InterPro" id="IPR009057">
    <property type="entry name" value="Homeodomain-like_sf"/>
</dbReference>
<sequence>MQDKKFTVHKSMVLSNRKALALYLFKINRAEDIPKIMALSVDLDTFRGDRVPLEIVTREIDLAVQLLQEDYIGLKIMELTDVKALPLYKGIKLCINPLLEAEIEIPFIVLCRLVSRYFKIITESIQVTLVIEKSFLRLDFNPSLPDIANNHQIDGVILAVHKILAEFSTLQPVRLTIAHRNSTHGSELYNKLLGVPAELSSKRNSLYYPLMKNYNSQSDLNLSTGADTSIERSFFIGPLHYMLDKEFPDLSYAERCQHILMTVIGISEATRETVAQILNMSVSSLQRRLREEKTSFQKLLLHTKKVMADEFLVKQNLSATDVAFLLGYQSHSQFFQAFKRWYSMTPMAYQKLHQSHDRSEY</sequence>
<dbReference type="RefSeq" id="WP_077451684.1">
    <property type="nucleotide sequence ID" value="NZ_FUGE01000208.1"/>
</dbReference>
<proteinExistence type="predicted"/>
<dbReference type="SMART" id="SM00342">
    <property type="entry name" value="HTH_ARAC"/>
    <property type="match status" value="1"/>
</dbReference>
<evidence type="ECO:0000256" key="1">
    <source>
        <dbReference type="ARBA" id="ARBA00023015"/>
    </source>
</evidence>
<organism evidence="5 6">
    <name type="scientific">Psychrobacter piechaudii</name>
    <dbReference type="NCBI Taxonomy" id="1945521"/>
    <lineage>
        <taxon>Bacteria</taxon>
        <taxon>Pseudomonadati</taxon>
        <taxon>Pseudomonadota</taxon>
        <taxon>Gammaproteobacteria</taxon>
        <taxon>Moraxellales</taxon>
        <taxon>Moraxellaceae</taxon>
        <taxon>Psychrobacter</taxon>
    </lineage>
</organism>
<dbReference type="SUPFAM" id="SSF46689">
    <property type="entry name" value="Homeodomain-like"/>
    <property type="match status" value="1"/>
</dbReference>
<evidence type="ECO:0000313" key="5">
    <source>
        <dbReference type="EMBL" id="SJM72824.1"/>
    </source>
</evidence>
<dbReference type="GO" id="GO:0003700">
    <property type="term" value="F:DNA-binding transcription factor activity"/>
    <property type="evidence" value="ECO:0007669"/>
    <property type="project" value="InterPro"/>
</dbReference>
<keyword evidence="2" id="KW-0238">DNA-binding</keyword>
<dbReference type="GO" id="GO:0000976">
    <property type="term" value="F:transcription cis-regulatory region binding"/>
    <property type="evidence" value="ECO:0007669"/>
    <property type="project" value="TreeGrafter"/>
</dbReference>
<dbReference type="Gene3D" id="1.10.10.60">
    <property type="entry name" value="Homeodomain-like"/>
    <property type="match status" value="1"/>
</dbReference>
<dbReference type="PANTHER" id="PTHR47894:SF4">
    <property type="entry name" value="HTH-TYPE TRANSCRIPTIONAL REGULATOR GADX"/>
    <property type="match status" value="1"/>
</dbReference>
<accession>A0A1R4GXF6</accession>
<evidence type="ECO:0000256" key="2">
    <source>
        <dbReference type="ARBA" id="ARBA00023125"/>
    </source>
</evidence>
<evidence type="ECO:0000256" key="3">
    <source>
        <dbReference type="ARBA" id="ARBA00023163"/>
    </source>
</evidence>
<dbReference type="GO" id="GO:0005829">
    <property type="term" value="C:cytosol"/>
    <property type="evidence" value="ECO:0007669"/>
    <property type="project" value="TreeGrafter"/>
</dbReference>
<protein>
    <submittedName>
        <fullName evidence="5">HTH-type transcriptional regulator VirS</fullName>
    </submittedName>
</protein>
<dbReference type="AlphaFoldDB" id="A0A1R4GXF6"/>
<keyword evidence="3" id="KW-0804">Transcription</keyword>
<dbReference type="Pfam" id="PF12833">
    <property type="entry name" value="HTH_18"/>
    <property type="match status" value="1"/>
</dbReference>
<evidence type="ECO:0000259" key="4">
    <source>
        <dbReference type="PROSITE" id="PS01124"/>
    </source>
</evidence>
<dbReference type="InterPro" id="IPR018060">
    <property type="entry name" value="HTH_AraC"/>
</dbReference>
<dbReference type="PROSITE" id="PS01124">
    <property type="entry name" value="HTH_ARAC_FAMILY_2"/>
    <property type="match status" value="1"/>
</dbReference>
<gene>
    <name evidence="5" type="primary">virS</name>
    <name evidence="5" type="ORF">A1232T_02021</name>
</gene>
<reference evidence="5 6" key="1">
    <citation type="submission" date="2017-02" db="EMBL/GenBank/DDBJ databases">
        <authorList>
            <person name="Peterson S.W."/>
        </authorList>
    </citation>
    <scope>NUCLEOTIDE SEQUENCE [LARGE SCALE GENOMIC DNA]</scope>
    <source>
        <strain evidence="5">Psychrobacter_piechaudii</strain>
    </source>
</reference>
<dbReference type="OrthoDB" id="5582699at2"/>
<dbReference type="STRING" id="1945521.A1232T_02021"/>